<dbReference type="AlphaFoldDB" id="E4SMU9"/>
<protein>
    <submittedName>
        <fullName evidence="2">Glycosyl transferase, group 2 family protein</fullName>
    </submittedName>
</protein>
<dbReference type="PATRIC" id="fig|695560.3.peg.1904"/>
<keyword evidence="2" id="KW-0808">Transferase</keyword>
<dbReference type="InterPro" id="IPR050834">
    <property type="entry name" value="Glycosyltransf_2"/>
</dbReference>
<evidence type="ECO:0000313" key="2">
    <source>
        <dbReference type="EMBL" id="ADQ59845.1"/>
    </source>
</evidence>
<name>E4SMU9_LACAR</name>
<dbReference type="HOGENOM" id="CLU_023845_9_1_9"/>
<dbReference type="SUPFAM" id="SSF53448">
    <property type="entry name" value="Nucleotide-diphospho-sugar transferases"/>
    <property type="match status" value="1"/>
</dbReference>
<dbReference type="InterPro" id="IPR029044">
    <property type="entry name" value="Nucleotide-diphossugar_trans"/>
</dbReference>
<reference evidence="2 3" key="1">
    <citation type="journal article" date="2011" name="J. Bacteriol.">
        <title>Genome sequence of Lactobacillus amylovorus GRL1112.</title>
        <authorList>
            <person name="Kant R."/>
            <person name="Paulin L."/>
            <person name="Alatalo E."/>
            <person name="de Vos W.M."/>
            <person name="Palva A."/>
        </authorList>
    </citation>
    <scope>NUCLEOTIDE SEQUENCE [LARGE SCALE GENOMIC DNA]</scope>
    <source>
        <strain evidence="2 3">GRL 1112</strain>
    </source>
</reference>
<dbReference type="Proteomes" id="UP000007033">
    <property type="component" value="Chromosome"/>
</dbReference>
<proteinExistence type="predicted"/>
<dbReference type="GO" id="GO:0016740">
    <property type="term" value="F:transferase activity"/>
    <property type="evidence" value="ECO:0007669"/>
    <property type="project" value="UniProtKB-KW"/>
</dbReference>
<dbReference type="InterPro" id="IPR001173">
    <property type="entry name" value="Glyco_trans_2-like"/>
</dbReference>
<dbReference type="CAZy" id="GT2">
    <property type="family name" value="Glycosyltransferase Family 2"/>
</dbReference>
<dbReference type="PANTHER" id="PTHR43685">
    <property type="entry name" value="GLYCOSYLTRANSFERASE"/>
    <property type="match status" value="1"/>
</dbReference>
<feature type="domain" description="Glycosyltransferase 2-like" evidence="1">
    <location>
        <begin position="19"/>
        <end position="133"/>
    </location>
</feature>
<organism evidence="2 3">
    <name type="scientific">Lactobacillus amylovorus (strain GRL 1112)</name>
    <dbReference type="NCBI Taxonomy" id="695560"/>
    <lineage>
        <taxon>Bacteria</taxon>
        <taxon>Bacillati</taxon>
        <taxon>Bacillota</taxon>
        <taxon>Bacilli</taxon>
        <taxon>Lactobacillales</taxon>
        <taxon>Lactobacillaceae</taxon>
        <taxon>Lactobacillus</taxon>
    </lineage>
</organism>
<dbReference type="EMBL" id="CP002338">
    <property type="protein sequence ID" value="ADQ59845.1"/>
    <property type="molecule type" value="Genomic_DNA"/>
</dbReference>
<dbReference type="KEGG" id="lam:LA2_09700"/>
<evidence type="ECO:0000313" key="3">
    <source>
        <dbReference type="Proteomes" id="UP000007033"/>
    </source>
</evidence>
<dbReference type="Pfam" id="PF00535">
    <property type="entry name" value="Glycos_transf_2"/>
    <property type="match status" value="1"/>
</dbReference>
<dbReference type="PANTHER" id="PTHR43685:SF2">
    <property type="entry name" value="GLYCOSYLTRANSFERASE 2-LIKE DOMAIN-CONTAINING PROTEIN"/>
    <property type="match status" value="1"/>
</dbReference>
<accession>E4SMU9</accession>
<gene>
    <name evidence="2" type="ordered locus">LA2_09700</name>
</gene>
<dbReference type="Gene3D" id="3.90.550.10">
    <property type="entry name" value="Spore Coat Polysaccharide Biosynthesis Protein SpsA, Chain A"/>
    <property type="match status" value="1"/>
</dbReference>
<dbReference type="RefSeq" id="WP_013438608.1">
    <property type="nucleotide sequence ID" value="NC_014724.1"/>
</dbReference>
<sequence>MNVAQKNNAKVVAGIVLYNPNVKRLIKNIDMIAPQVEKLILFDNHSENLNAIEEIIKSSRKIILIKSEENKGIAYALNKIALYAVKHKYSWLLTLDQDSVVKKDLIKKYCNYISLSNVGQLCCNYIDKKALSNVKNTKDSFNVKKVNFCITSGSLLNLDAFVKIGGFNSALFIDDVDIDICYRLRLNGYSIYKIDYVGFEHELGDLKEYYFLGKKISVYNHSPIRHYYMMRNDIILAKDYPKLHSLKSVVLRQSKELFKVIFFEKYTFKKIKYSIRGIRDGVNRKRK</sequence>
<evidence type="ECO:0000259" key="1">
    <source>
        <dbReference type="Pfam" id="PF00535"/>
    </source>
</evidence>
<dbReference type="CDD" id="cd02526">
    <property type="entry name" value="GT2_RfbF_like"/>
    <property type="match status" value="1"/>
</dbReference>